<evidence type="ECO:0000313" key="2">
    <source>
        <dbReference type="EMBL" id="ORY34651.1"/>
    </source>
</evidence>
<dbReference type="AlphaFoldDB" id="A0A1Y2BIN3"/>
<dbReference type="InParanoid" id="A0A1Y2BIN3"/>
<protein>
    <submittedName>
        <fullName evidence="2">Uncharacterized protein</fullName>
    </submittedName>
</protein>
<sequence length="548" mass="61249">MRLVTCVARLPKTCQASSSVCRHARVTVIINQSRHASTRETSGHESSQDDGDFFASHLTEGMESSSSSSSRSSSSSSYANSGSGLSSTIFGPRLTDQSQPSRRRLADPVRLPESDDFFPQKLYSIDDEPVNPDDTIPEFKWHAEASEPDSESESKSRQFPSGTLLVKGLLEKHGFLNTQQIWKLGTAGFRPQITPAIQINPDGRIRMKKVSTMREGQRPWVPPPQPSLPEHPFQSVSFLKRTLLGALENSGLIHKATRDIPLETEEDFKAAVAQAVKQNRRAERKALIARLPVPTPKIPATTKEVYGWAMGPAPQRVPISEAGLQGLGEKELEERRQAQDLQERRERREAAQGSERPLEENPGNGGWGTPHAEDRQEDQEGWEGQERLSFEEQEGEGEQSTKKGRSKKPQTVLVPGPLPTEAAWTRAARIEEMYHRDKAREAQAVAKRQIARRAQLHLETQKAKEARRELLEAGMGEAMRKEAKRQEALAAIRRYAIATGEDVSEWLSELEGDLGEVPMHRLEHMGQGAKPRISRFGPGEENVVRWRK</sequence>
<evidence type="ECO:0000256" key="1">
    <source>
        <dbReference type="SAM" id="MobiDB-lite"/>
    </source>
</evidence>
<reference evidence="2 3" key="1">
    <citation type="submission" date="2016-07" db="EMBL/GenBank/DDBJ databases">
        <title>Pervasive Adenine N6-methylation of Active Genes in Fungi.</title>
        <authorList>
            <consortium name="DOE Joint Genome Institute"/>
            <person name="Mondo S.J."/>
            <person name="Dannebaum R.O."/>
            <person name="Kuo R.C."/>
            <person name="Labutti K."/>
            <person name="Haridas S."/>
            <person name="Kuo A."/>
            <person name="Salamov A."/>
            <person name="Ahrendt S.R."/>
            <person name="Lipzen A."/>
            <person name="Sullivan W."/>
            <person name="Andreopoulos W.B."/>
            <person name="Clum A."/>
            <person name="Lindquist E."/>
            <person name="Daum C."/>
            <person name="Ramamoorthy G.K."/>
            <person name="Gryganskyi A."/>
            <person name="Culley D."/>
            <person name="Magnuson J.K."/>
            <person name="James T.Y."/>
            <person name="O'Malley M.A."/>
            <person name="Stajich J.E."/>
            <person name="Spatafora J.W."/>
            <person name="Visel A."/>
            <person name="Grigoriev I.V."/>
        </authorList>
    </citation>
    <scope>NUCLEOTIDE SEQUENCE [LARGE SCALE GENOMIC DNA]</scope>
    <source>
        <strain evidence="2 3">68-887.2</strain>
    </source>
</reference>
<comment type="caution">
    <text evidence="2">The sequence shown here is derived from an EMBL/GenBank/DDBJ whole genome shotgun (WGS) entry which is preliminary data.</text>
</comment>
<organism evidence="2 3">
    <name type="scientific">Naematelia encephala</name>
    <dbReference type="NCBI Taxonomy" id="71784"/>
    <lineage>
        <taxon>Eukaryota</taxon>
        <taxon>Fungi</taxon>
        <taxon>Dikarya</taxon>
        <taxon>Basidiomycota</taxon>
        <taxon>Agaricomycotina</taxon>
        <taxon>Tremellomycetes</taxon>
        <taxon>Tremellales</taxon>
        <taxon>Naemateliaceae</taxon>
        <taxon>Naematelia</taxon>
    </lineage>
</organism>
<evidence type="ECO:0000313" key="3">
    <source>
        <dbReference type="Proteomes" id="UP000193986"/>
    </source>
</evidence>
<accession>A0A1Y2BIN3</accession>
<feature type="compositionally biased region" description="Basic and acidic residues" evidence="1">
    <location>
        <begin position="328"/>
        <end position="350"/>
    </location>
</feature>
<gene>
    <name evidence="2" type="ORF">BCR39DRAFT_585617</name>
</gene>
<dbReference type="EMBL" id="MCFC01000002">
    <property type="protein sequence ID" value="ORY34651.1"/>
    <property type="molecule type" value="Genomic_DNA"/>
</dbReference>
<keyword evidence="3" id="KW-1185">Reference proteome</keyword>
<feature type="region of interest" description="Disordered" evidence="1">
    <location>
        <begin position="32"/>
        <end position="113"/>
    </location>
</feature>
<dbReference type="Proteomes" id="UP000193986">
    <property type="component" value="Unassembled WGS sequence"/>
</dbReference>
<name>A0A1Y2BIN3_9TREE</name>
<feature type="compositionally biased region" description="Basic and acidic residues" evidence="1">
    <location>
        <begin position="37"/>
        <end position="47"/>
    </location>
</feature>
<dbReference type="OrthoDB" id="2587968at2759"/>
<proteinExistence type="predicted"/>
<feature type="region of interest" description="Disordered" evidence="1">
    <location>
        <begin position="325"/>
        <end position="417"/>
    </location>
</feature>
<feature type="compositionally biased region" description="Low complexity" evidence="1">
    <location>
        <begin position="64"/>
        <end position="87"/>
    </location>
</feature>
<feature type="compositionally biased region" description="Basic and acidic residues" evidence="1">
    <location>
        <begin position="104"/>
        <end position="113"/>
    </location>
</feature>